<dbReference type="PROSITE" id="PS51007">
    <property type="entry name" value="CYTC"/>
    <property type="match status" value="1"/>
</dbReference>
<keyword evidence="5 6" id="KW-0408">Iron</keyword>
<dbReference type="GO" id="GO:0020037">
    <property type="term" value="F:heme binding"/>
    <property type="evidence" value="ECO:0007669"/>
    <property type="project" value="InterPro"/>
</dbReference>
<dbReference type="GO" id="GO:0004130">
    <property type="term" value="F:cytochrome-c peroxidase activity"/>
    <property type="evidence" value="ECO:0007669"/>
    <property type="project" value="UniProtKB-EC"/>
</dbReference>
<reference evidence="9" key="1">
    <citation type="submission" date="2017-05" db="EMBL/GenBank/DDBJ databases">
        <authorList>
            <person name="Rodrigo-Torres L."/>
            <person name="Arahal R. D."/>
            <person name="Lucena T."/>
        </authorList>
    </citation>
    <scope>NUCLEOTIDE SEQUENCE [LARGE SCALE GENOMIC DNA]</scope>
    <source>
        <strain evidence="9">CECT 8489</strain>
    </source>
</reference>
<evidence type="ECO:0000259" key="7">
    <source>
        <dbReference type="PROSITE" id="PS51007"/>
    </source>
</evidence>
<dbReference type="Pfam" id="PF03150">
    <property type="entry name" value="CCP_MauG"/>
    <property type="match status" value="1"/>
</dbReference>
<dbReference type="Proteomes" id="UP000201838">
    <property type="component" value="Unassembled WGS sequence"/>
</dbReference>
<evidence type="ECO:0000256" key="3">
    <source>
        <dbReference type="ARBA" id="ARBA00022723"/>
    </source>
</evidence>
<gene>
    <name evidence="8" type="primary">ccp</name>
    <name evidence="8" type="ORF">BOA8489_03679</name>
</gene>
<proteinExistence type="predicted"/>
<keyword evidence="4 8" id="KW-0560">Oxidoreductase</keyword>
<evidence type="ECO:0000256" key="1">
    <source>
        <dbReference type="ARBA" id="ARBA00004196"/>
    </source>
</evidence>
<accession>A0A238J5V3</accession>
<evidence type="ECO:0000313" key="9">
    <source>
        <dbReference type="Proteomes" id="UP000201838"/>
    </source>
</evidence>
<name>A0A238J5V3_9RHOB</name>
<dbReference type="SUPFAM" id="SSF46626">
    <property type="entry name" value="Cytochrome c"/>
    <property type="match status" value="2"/>
</dbReference>
<keyword evidence="8" id="KW-0575">Peroxidase</keyword>
<dbReference type="EMBL" id="FXXQ01000018">
    <property type="protein sequence ID" value="SMX25535.1"/>
    <property type="molecule type" value="Genomic_DNA"/>
</dbReference>
<dbReference type="InterPro" id="IPR009056">
    <property type="entry name" value="Cyt_c-like_dom"/>
</dbReference>
<evidence type="ECO:0000313" key="8">
    <source>
        <dbReference type="EMBL" id="SMX25535.1"/>
    </source>
</evidence>
<dbReference type="GO" id="GO:0009055">
    <property type="term" value="F:electron transfer activity"/>
    <property type="evidence" value="ECO:0007669"/>
    <property type="project" value="InterPro"/>
</dbReference>
<keyword evidence="2 6" id="KW-0349">Heme</keyword>
<keyword evidence="9" id="KW-1185">Reference proteome</keyword>
<dbReference type="EC" id="1.11.1.5" evidence="8"/>
<dbReference type="Gene3D" id="1.10.760.10">
    <property type="entry name" value="Cytochrome c-like domain"/>
    <property type="match status" value="2"/>
</dbReference>
<dbReference type="InterPro" id="IPR004852">
    <property type="entry name" value="Di-haem_cyt_c_peroxidsae"/>
</dbReference>
<protein>
    <submittedName>
        <fullName evidence="8">Cytochrome c551 peroxidase</fullName>
        <ecNumber evidence="8">1.11.1.5</ecNumber>
    </submittedName>
</protein>
<dbReference type="InterPro" id="IPR051395">
    <property type="entry name" value="Cytochrome_c_Peroxidase/MauG"/>
</dbReference>
<evidence type="ECO:0000256" key="6">
    <source>
        <dbReference type="PROSITE-ProRule" id="PRU00433"/>
    </source>
</evidence>
<evidence type="ECO:0000256" key="5">
    <source>
        <dbReference type="ARBA" id="ARBA00023004"/>
    </source>
</evidence>
<dbReference type="InterPro" id="IPR036909">
    <property type="entry name" value="Cyt_c-like_dom_sf"/>
</dbReference>
<dbReference type="PANTHER" id="PTHR30600">
    <property type="entry name" value="CYTOCHROME C PEROXIDASE-RELATED"/>
    <property type="match status" value="1"/>
</dbReference>
<sequence length="477" mass="51139">MDKLGLNLRYCCRVGKVEAEHEVKQKGYAVYAAKSVMKKSTLFAPIFVLCTAFPVLADIPQPVREDAYLPVNLDEARLGQLLFWDPILSGNGNIACGSCHHPRFATSDGLALGLGEGGIGLGPERKPDPENLPEQRIPRNSPSLFNLGAREFTTLFHDGRIEVDANRASGLRTPLDDDMLVGFNSVLSAQTMFPVLSGDEMAGHYSENDVSQAVRRGIITGPGGAWDIISKRVADIELYAEEFRAVYPEIADGREIAFTDISNAIAAFVEFEWRSDDSPFDKHLRGEQALEGAALDGMELFYGAAGCSACHSGVFQTDHGFHAMGVPQIGPGKAARFETHAKDEGRMRVTGRAEDAYAFRTPSLRNVVKTAPYGHSGAYVSLGEFLAAHVDPTGAVGGFDRSQVTLVELPGVVDWKALDDPGEAAAISGAVTVPAVALSTEEQAKLLAFLESLTDPVALTGRLGIPDAVPSGLPIDR</sequence>
<comment type="subcellular location">
    <subcellularLocation>
        <location evidence="1">Cell envelope</location>
    </subcellularLocation>
</comment>
<organism evidence="8 9">
    <name type="scientific">Boseongicola aestuarii</name>
    <dbReference type="NCBI Taxonomy" id="1470561"/>
    <lineage>
        <taxon>Bacteria</taxon>
        <taxon>Pseudomonadati</taxon>
        <taxon>Pseudomonadota</taxon>
        <taxon>Alphaproteobacteria</taxon>
        <taxon>Rhodobacterales</taxon>
        <taxon>Paracoccaceae</taxon>
        <taxon>Boseongicola</taxon>
    </lineage>
</organism>
<evidence type="ECO:0000256" key="2">
    <source>
        <dbReference type="ARBA" id="ARBA00022617"/>
    </source>
</evidence>
<dbReference type="GO" id="GO:0046872">
    <property type="term" value="F:metal ion binding"/>
    <property type="evidence" value="ECO:0007669"/>
    <property type="project" value="UniProtKB-KW"/>
</dbReference>
<feature type="domain" description="Cytochrome c" evidence="7">
    <location>
        <begin position="292"/>
        <end position="454"/>
    </location>
</feature>
<dbReference type="GO" id="GO:0030313">
    <property type="term" value="C:cell envelope"/>
    <property type="evidence" value="ECO:0007669"/>
    <property type="project" value="UniProtKB-SubCell"/>
</dbReference>
<dbReference type="AlphaFoldDB" id="A0A238J5V3"/>
<evidence type="ECO:0000256" key="4">
    <source>
        <dbReference type="ARBA" id="ARBA00023002"/>
    </source>
</evidence>
<keyword evidence="3 6" id="KW-0479">Metal-binding</keyword>